<keyword evidence="5" id="KW-0679">Respiratory chain</keyword>
<evidence type="ECO:0000313" key="14">
    <source>
        <dbReference type="Proteomes" id="UP000664859"/>
    </source>
</evidence>
<protein>
    <recommendedName>
        <fullName evidence="3">NADH dehydrogenase [ubiquinone] 1 beta subcomplex subunit 9</fullName>
    </recommendedName>
    <alternativeName>
        <fullName evidence="11">Complex I-B22</fullName>
    </alternativeName>
    <alternativeName>
        <fullName evidence="12">NADH-ubiquinone oxidoreductase B22 subunit</fullName>
    </alternativeName>
</protein>
<dbReference type="InterPro" id="IPR045292">
    <property type="entry name" value="Complex1_LYR_NDUFB9_LYRM3"/>
</dbReference>
<keyword evidence="10" id="KW-0472">Membrane</keyword>
<comment type="subcellular location">
    <subcellularLocation>
        <location evidence="1">Mitochondrion inner membrane</location>
        <topology evidence="1">Peripheral membrane protein</topology>
        <orientation evidence="1">Matrix side</orientation>
    </subcellularLocation>
</comment>
<keyword evidence="6" id="KW-0999">Mitochondrion inner membrane</keyword>
<evidence type="ECO:0000256" key="10">
    <source>
        <dbReference type="ARBA" id="ARBA00023136"/>
    </source>
</evidence>
<dbReference type="PANTHER" id="PTHR12868">
    <property type="entry name" value="NADH-UBIQUINONE OXIDOREDUCTASE B22 SUBUNIT"/>
    <property type="match status" value="1"/>
</dbReference>
<keyword evidence="4" id="KW-0813">Transport</keyword>
<proteinExistence type="inferred from homology"/>
<evidence type="ECO:0000256" key="6">
    <source>
        <dbReference type="ARBA" id="ARBA00022792"/>
    </source>
</evidence>
<evidence type="ECO:0000256" key="1">
    <source>
        <dbReference type="ARBA" id="ARBA00004443"/>
    </source>
</evidence>
<dbReference type="AlphaFoldDB" id="A0A835YJC3"/>
<keyword evidence="7" id="KW-0249">Electron transport</keyword>
<evidence type="ECO:0000256" key="5">
    <source>
        <dbReference type="ARBA" id="ARBA00022660"/>
    </source>
</evidence>
<name>A0A835YJC3_9STRA</name>
<keyword evidence="8" id="KW-0007">Acetylation</keyword>
<evidence type="ECO:0000256" key="11">
    <source>
        <dbReference type="ARBA" id="ARBA00030192"/>
    </source>
</evidence>
<comment type="caution">
    <text evidence="13">The sequence shown here is derived from an EMBL/GenBank/DDBJ whole genome shotgun (WGS) entry which is preliminary data.</text>
</comment>
<dbReference type="InterPro" id="IPR033034">
    <property type="entry name" value="NDUFB9"/>
</dbReference>
<dbReference type="CDD" id="cd20263">
    <property type="entry name" value="Complex1_LYR_NDUFB9_LYRM3"/>
    <property type="match status" value="1"/>
</dbReference>
<dbReference type="Proteomes" id="UP000664859">
    <property type="component" value="Unassembled WGS sequence"/>
</dbReference>
<evidence type="ECO:0000256" key="7">
    <source>
        <dbReference type="ARBA" id="ARBA00022982"/>
    </source>
</evidence>
<dbReference type="GO" id="GO:0006120">
    <property type="term" value="P:mitochondrial electron transport, NADH to ubiquinone"/>
    <property type="evidence" value="ECO:0007669"/>
    <property type="project" value="InterPro"/>
</dbReference>
<dbReference type="GO" id="GO:0005743">
    <property type="term" value="C:mitochondrial inner membrane"/>
    <property type="evidence" value="ECO:0007669"/>
    <property type="project" value="UniProtKB-SubCell"/>
</dbReference>
<comment type="similarity">
    <text evidence="2">Belongs to the complex I LYR family.</text>
</comment>
<evidence type="ECO:0000313" key="13">
    <source>
        <dbReference type="EMBL" id="KAG5174922.1"/>
    </source>
</evidence>
<sequence length="158" mass="17808">MNASFRAVAERFRMAPESLTHKQEVCRLYRASLRLLDSWAVDRTVFLDEAEKIRDQFDANAALDARSGRARYLIANARASLRTYVHPDRYIPAYMPGGSLFMRNPALPLEVCYPNGIPEDVAKEMGGIELNIDMTYAKPGVKAKAGTLYVDLATKQMY</sequence>
<keyword evidence="9" id="KW-0496">Mitochondrion</keyword>
<evidence type="ECO:0000256" key="8">
    <source>
        <dbReference type="ARBA" id="ARBA00022990"/>
    </source>
</evidence>
<keyword evidence="14" id="KW-1185">Reference proteome</keyword>
<dbReference type="EMBL" id="JAFCMP010000557">
    <property type="protein sequence ID" value="KAG5174922.1"/>
    <property type="molecule type" value="Genomic_DNA"/>
</dbReference>
<dbReference type="PANTHER" id="PTHR12868:SF0">
    <property type="entry name" value="NADH DEHYDROGENASE [UBIQUINONE] 1 BETA SUBCOMPLEX SUBUNIT 9"/>
    <property type="match status" value="1"/>
</dbReference>
<evidence type="ECO:0000256" key="4">
    <source>
        <dbReference type="ARBA" id="ARBA00022448"/>
    </source>
</evidence>
<evidence type="ECO:0000256" key="12">
    <source>
        <dbReference type="ARBA" id="ARBA00032528"/>
    </source>
</evidence>
<evidence type="ECO:0000256" key="3">
    <source>
        <dbReference type="ARBA" id="ARBA00018684"/>
    </source>
</evidence>
<dbReference type="OrthoDB" id="13598at2759"/>
<evidence type="ECO:0000256" key="9">
    <source>
        <dbReference type="ARBA" id="ARBA00023128"/>
    </source>
</evidence>
<organism evidence="13 14">
    <name type="scientific">Tribonema minus</name>
    <dbReference type="NCBI Taxonomy" id="303371"/>
    <lineage>
        <taxon>Eukaryota</taxon>
        <taxon>Sar</taxon>
        <taxon>Stramenopiles</taxon>
        <taxon>Ochrophyta</taxon>
        <taxon>PX clade</taxon>
        <taxon>Xanthophyceae</taxon>
        <taxon>Tribonematales</taxon>
        <taxon>Tribonemataceae</taxon>
        <taxon>Tribonema</taxon>
    </lineage>
</organism>
<evidence type="ECO:0000256" key="2">
    <source>
        <dbReference type="ARBA" id="ARBA00009508"/>
    </source>
</evidence>
<accession>A0A835YJC3</accession>
<reference evidence="13" key="1">
    <citation type="submission" date="2021-02" db="EMBL/GenBank/DDBJ databases">
        <title>First Annotated Genome of the Yellow-green Alga Tribonema minus.</title>
        <authorList>
            <person name="Mahan K.M."/>
        </authorList>
    </citation>
    <scope>NUCLEOTIDE SEQUENCE</scope>
    <source>
        <strain evidence="13">UTEX B ZZ1240</strain>
    </source>
</reference>
<gene>
    <name evidence="13" type="ORF">JKP88DRAFT_203970</name>
</gene>